<feature type="transmembrane region" description="Helical" evidence="8">
    <location>
        <begin position="132"/>
        <end position="152"/>
    </location>
</feature>
<evidence type="ECO:0000256" key="2">
    <source>
        <dbReference type="ARBA" id="ARBA00022448"/>
    </source>
</evidence>
<reference evidence="11 12" key="1">
    <citation type="submission" date="2017-12" db="EMBL/GenBank/DDBJ databases">
        <title>Genomes of bacteria within cyanobacterial aggregates.</title>
        <authorList>
            <person name="Cai H."/>
        </authorList>
    </citation>
    <scope>NUCLEOTIDE SEQUENCE [LARGE SCALE GENOMIC DNA]</scope>
    <source>
        <strain evidence="11 12">TH16</strain>
    </source>
</reference>
<dbReference type="Proteomes" id="UP000234752">
    <property type="component" value="Chromosome eg_1"/>
</dbReference>
<dbReference type="InterPro" id="IPR003439">
    <property type="entry name" value="ABC_transporter-like_ATP-bd"/>
</dbReference>
<evidence type="ECO:0000313" key="11">
    <source>
        <dbReference type="EMBL" id="AUN31644.1"/>
    </source>
</evidence>
<organism evidence="11 12">
    <name type="scientific">Niveispirillum cyanobacteriorum</name>
    <dbReference type="NCBI Taxonomy" id="1612173"/>
    <lineage>
        <taxon>Bacteria</taxon>
        <taxon>Pseudomonadati</taxon>
        <taxon>Pseudomonadota</taxon>
        <taxon>Alphaproteobacteria</taxon>
        <taxon>Rhodospirillales</taxon>
        <taxon>Azospirillaceae</taxon>
        <taxon>Niveispirillum</taxon>
    </lineage>
</organism>
<evidence type="ECO:0000259" key="10">
    <source>
        <dbReference type="PROSITE" id="PS50929"/>
    </source>
</evidence>
<evidence type="ECO:0000256" key="6">
    <source>
        <dbReference type="ARBA" id="ARBA00022989"/>
    </source>
</evidence>
<keyword evidence="12" id="KW-1185">Reference proteome</keyword>
<dbReference type="EMBL" id="CP025611">
    <property type="protein sequence ID" value="AUN31644.1"/>
    <property type="molecule type" value="Genomic_DNA"/>
</dbReference>
<keyword evidence="2" id="KW-0813">Transport</keyword>
<name>A0A2K9NEW4_9PROT</name>
<feature type="domain" description="ABC transporter" evidence="9">
    <location>
        <begin position="335"/>
        <end position="569"/>
    </location>
</feature>
<dbReference type="GO" id="GO:0016887">
    <property type="term" value="F:ATP hydrolysis activity"/>
    <property type="evidence" value="ECO:0007669"/>
    <property type="project" value="InterPro"/>
</dbReference>
<dbReference type="PROSITE" id="PS50893">
    <property type="entry name" value="ABC_TRANSPORTER_2"/>
    <property type="match status" value="1"/>
</dbReference>
<evidence type="ECO:0000259" key="9">
    <source>
        <dbReference type="PROSITE" id="PS50893"/>
    </source>
</evidence>
<comment type="subcellular location">
    <subcellularLocation>
        <location evidence="1">Cell membrane</location>
        <topology evidence="1">Multi-pass membrane protein</topology>
    </subcellularLocation>
</comment>
<sequence length="573" mass="61217">MLRRLSGAYLGPYKPKLLAALLLMALEAAGTGAVAWGFQPLLDRAFQPDNHGFLLPFAALIMAAFFVRGTAAYGHSVLVNHVGQRIVARIQAQVYGHLIRSDLAYLHGRASGQWISHLVNDVNQMRLAVSECLTGAVNHSLTLVVLVVMMFYQDWRLGLIAFTVFPVSGWFLGRLGKRLRRIATSQQTELGNFSAVLGQTFQGARHVKAYGMEAHEEARVGITIDRLRKLTAKSYRTGASMLPINEIFSGAAVVGVIIYGGLAIADGTRTAGQLVSFIGSFMLAYQPMKALTKLNAQLQVGLAAAERVLGVLDMPPSITDRPGAAALPADATHDIRFAGVHFSYDGEKEALDGVDIMVPAGRTVALVGASGSGKTTVLNLIPRFYEVTDGSVTVAGHDVRDLTLSSLRASIALVAQETALFDDTILANIAYGRPSASRAEVEAAARDAAAHEFIMELPHGYDTVVGEMGLKLSGGQRQRIAIARAMLKNAPILLLDEATSALDSASERAVQDALRRLAAGRTTLVIAHRLSTIADADHIYVMDQGRVVEQGTHAELLAAGGAYARYQALQGGA</sequence>
<dbReference type="SMART" id="SM00382">
    <property type="entry name" value="AAA"/>
    <property type="match status" value="1"/>
</dbReference>
<dbReference type="FunFam" id="3.40.50.300:FF:000287">
    <property type="entry name" value="Multidrug ABC transporter ATP-binding protein"/>
    <property type="match status" value="1"/>
</dbReference>
<feature type="transmembrane region" description="Helical" evidence="8">
    <location>
        <begin position="158"/>
        <end position="176"/>
    </location>
</feature>
<gene>
    <name evidence="11" type="ORF">C0V82_03650</name>
</gene>
<keyword evidence="7 8" id="KW-0472">Membrane</keyword>
<proteinExistence type="predicted"/>
<dbReference type="InterPro" id="IPR036640">
    <property type="entry name" value="ABC1_TM_sf"/>
</dbReference>
<dbReference type="SUPFAM" id="SSF90123">
    <property type="entry name" value="ABC transporter transmembrane region"/>
    <property type="match status" value="1"/>
</dbReference>
<dbReference type="Pfam" id="PF00005">
    <property type="entry name" value="ABC_tran"/>
    <property type="match status" value="1"/>
</dbReference>
<dbReference type="KEGG" id="ncb:C0V82_03650"/>
<protein>
    <submittedName>
        <fullName evidence="11">ABC transporter permease</fullName>
    </submittedName>
</protein>
<evidence type="ECO:0000256" key="4">
    <source>
        <dbReference type="ARBA" id="ARBA00022741"/>
    </source>
</evidence>
<dbReference type="InterPro" id="IPR003593">
    <property type="entry name" value="AAA+_ATPase"/>
</dbReference>
<feature type="transmembrane region" description="Helical" evidence="8">
    <location>
        <begin position="247"/>
        <end position="265"/>
    </location>
</feature>
<dbReference type="PROSITE" id="PS50929">
    <property type="entry name" value="ABC_TM1F"/>
    <property type="match status" value="1"/>
</dbReference>
<evidence type="ECO:0000256" key="1">
    <source>
        <dbReference type="ARBA" id="ARBA00004651"/>
    </source>
</evidence>
<dbReference type="Gene3D" id="3.40.50.300">
    <property type="entry name" value="P-loop containing nucleotide triphosphate hydrolases"/>
    <property type="match status" value="1"/>
</dbReference>
<dbReference type="AlphaFoldDB" id="A0A2K9NEW4"/>
<evidence type="ECO:0000256" key="3">
    <source>
        <dbReference type="ARBA" id="ARBA00022692"/>
    </source>
</evidence>
<evidence type="ECO:0000313" key="12">
    <source>
        <dbReference type="Proteomes" id="UP000234752"/>
    </source>
</evidence>
<dbReference type="Pfam" id="PF00664">
    <property type="entry name" value="ABC_membrane"/>
    <property type="match status" value="1"/>
</dbReference>
<dbReference type="OrthoDB" id="5288404at2"/>
<keyword evidence="5" id="KW-0067">ATP-binding</keyword>
<dbReference type="GO" id="GO:0015421">
    <property type="term" value="F:ABC-type oligopeptide transporter activity"/>
    <property type="evidence" value="ECO:0007669"/>
    <property type="project" value="TreeGrafter"/>
</dbReference>
<dbReference type="GO" id="GO:0005524">
    <property type="term" value="F:ATP binding"/>
    <property type="evidence" value="ECO:0007669"/>
    <property type="project" value="UniProtKB-KW"/>
</dbReference>
<dbReference type="Gene3D" id="1.20.1560.10">
    <property type="entry name" value="ABC transporter type 1, transmembrane domain"/>
    <property type="match status" value="1"/>
</dbReference>
<accession>A0A2K9NEW4</accession>
<dbReference type="GO" id="GO:0005886">
    <property type="term" value="C:plasma membrane"/>
    <property type="evidence" value="ECO:0007669"/>
    <property type="project" value="UniProtKB-SubCell"/>
</dbReference>
<keyword evidence="3 8" id="KW-0812">Transmembrane</keyword>
<dbReference type="SUPFAM" id="SSF52540">
    <property type="entry name" value="P-loop containing nucleoside triphosphate hydrolases"/>
    <property type="match status" value="1"/>
</dbReference>
<evidence type="ECO:0000256" key="5">
    <source>
        <dbReference type="ARBA" id="ARBA00022840"/>
    </source>
</evidence>
<evidence type="ECO:0000256" key="7">
    <source>
        <dbReference type="ARBA" id="ARBA00023136"/>
    </source>
</evidence>
<keyword evidence="4" id="KW-0547">Nucleotide-binding</keyword>
<feature type="domain" description="ABC transmembrane type-1" evidence="10">
    <location>
        <begin position="18"/>
        <end position="299"/>
    </location>
</feature>
<keyword evidence="6 8" id="KW-1133">Transmembrane helix</keyword>
<dbReference type="PANTHER" id="PTHR43394:SF1">
    <property type="entry name" value="ATP-BINDING CASSETTE SUB-FAMILY B MEMBER 10, MITOCHONDRIAL"/>
    <property type="match status" value="1"/>
</dbReference>
<dbReference type="InterPro" id="IPR017871">
    <property type="entry name" value="ABC_transporter-like_CS"/>
</dbReference>
<dbReference type="PANTHER" id="PTHR43394">
    <property type="entry name" value="ATP-DEPENDENT PERMEASE MDL1, MITOCHONDRIAL"/>
    <property type="match status" value="1"/>
</dbReference>
<evidence type="ECO:0000256" key="8">
    <source>
        <dbReference type="SAM" id="Phobius"/>
    </source>
</evidence>
<dbReference type="InterPro" id="IPR027417">
    <property type="entry name" value="P-loop_NTPase"/>
</dbReference>
<dbReference type="InterPro" id="IPR011527">
    <property type="entry name" value="ABC1_TM_dom"/>
</dbReference>
<dbReference type="CDD" id="cd18552">
    <property type="entry name" value="ABC_6TM_MsbA_like"/>
    <property type="match status" value="1"/>
</dbReference>
<dbReference type="InterPro" id="IPR039421">
    <property type="entry name" value="Type_1_exporter"/>
</dbReference>
<dbReference type="PROSITE" id="PS00211">
    <property type="entry name" value="ABC_TRANSPORTER_1"/>
    <property type="match status" value="1"/>
</dbReference>